<dbReference type="InterPro" id="IPR004856">
    <property type="entry name" value="Glyco_trans_ALG6/ALG8"/>
</dbReference>
<feature type="transmembrane region" description="Helical" evidence="10">
    <location>
        <begin position="98"/>
        <end position="120"/>
    </location>
</feature>
<comment type="caution">
    <text evidence="10">Lacks conserved residue(s) required for the propagation of feature annotation.</text>
</comment>
<evidence type="ECO:0000256" key="7">
    <source>
        <dbReference type="ARBA" id="ARBA00022824"/>
    </source>
</evidence>
<dbReference type="WBParaSite" id="Csp11.Scaffold629.g14843.t1">
    <property type="protein sequence ID" value="Csp11.Scaffold629.g14843.t1"/>
    <property type="gene ID" value="Csp11.Scaffold629.g14843"/>
</dbReference>
<evidence type="ECO:0000256" key="4">
    <source>
        <dbReference type="ARBA" id="ARBA00022676"/>
    </source>
</evidence>
<evidence type="ECO:0000256" key="1">
    <source>
        <dbReference type="ARBA" id="ARBA00004477"/>
    </source>
</evidence>
<dbReference type="GO" id="GO:0006487">
    <property type="term" value="P:protein N-linked glycosylation"/>
    <property type="evidence" value="ECO:0007669"/>
    <property type="project" value="TreeGrafter"/>
</dbReference>
<dbReference type="Pfam" id="PF03155">
    <property type="entry name" value="Alg6_Alg8"/>
    <property type="match status" value="1"/>
</dbReference>
<evidence type="ECO:0000256" key="5">
    <source>
        <dbReference type="ARBA" id="ARBA00022679"/>
    </source>
</evidence>
<evidence type="ECO:0000256" key="8">
    <source>
        <dbReference type="ARBA" id="ARBA00022989"/>
    </source>
</evidence>
<feature type="transmembrane region" description="Helical" evidence="10">
    <location>
        <begin position="229"/>
        <end position="248"/>
    </location>
</feature>
<keyword evidence="9 10" id="KW-0472">Membrane</keyword>
<dbReference type="UniPathway" id="UPA00378"/>
<dbReference type="UniPathway" id="UPA00988"/>
<feature type="transmembrane region" description="Helical" evidence="10">
    <location>
        <begin position="141"/>
        <end position="161"/>
    </location>
</feature>
<feature type="transmembrane region" description="Helical" evidence="10">
    <location>
        <begin position="7"/>
        <end position="26"/>
    </location>
</feature>
<evidence type="ECO:0000256" key="6">
    <source>
        <dbReference type="ARBA" id="ARBA00022692"/>
    </source>
</evidence>
<keyword evidence="8 10" id="KW-1133">Transmembrane helix</keyword>
<name>A0A1I7U4S4_9PELO</name>
<evidence type="ECO:0000256" key="9">
    <source>
        <dbReference type="ARBA" id="ARBA00023136"/>
    </source>
</evidence>
<feature type="transmembrane region" description="Helical" evidence="10">
    <location>
        <begin position="167"/>
        <end position="191"/>
    </location>
</feature>
<comment type="pathway">
    <text evidence="2 10">Protein modification; protein glycosylation.</text>
</comment>
<dbReference type="PANTHER" id="PTHR12413">
    <property type="entry name" value="DOLICHYL GLYCOSYLTRANSFERASE"/>
    <property type="match status" value="1"/>
</dbReference>
<dbReference type="STRING" id="1561998.A0A1I7U4S4"/>
<keyword evidence="7 10" id="KW-0256">Endoplasmic reticulum</keyword>
<dbReference type="GO" id="GO:0042283">
    <property type="term" value="F:dolichyl pyrophosphate Glc1Man9GlcNAc2 alpha-1,3-glucosyltransferase activity"/>
    <property type="evidence" value="ECO:0007669"/>
    <property type="project" value="TreeGrafter"/>
</dbReference>
<comment type="similarity">
    <text evidence="3 10">Belongs to the ALG6/ALG8 glucosyltransferase family.</text>
</comment>
<dbReference type="Proteomes" id="UP000095282">
    <property type="component" value="Unplaced"/>
</dbReference>
<protein>
    <recommendedName>
        <fullName evidence="10">Alpha-1,3-glucosyltransferase</fullName>
        <ecNumber evidence="10">2.4.1.-</ecNumber>
    </recommendedName>
</protein>
<comment type="subcellular location">
    <subcellularLocation>
        <location evidence="1 10">Endoplasmic reticulum membrane</location>
        <topology evidence="1 10">Multi-pass membrane protein</topology>
    </subcellularLocation>
</comment>
<proteinExistence type="inferred from homology"/>
<dbReference type="EC" id="2.4.1.-" evidence="10"/>
<organism evidence="11 12">
    <name type="scientific">Caenorhabditis tropicalis</name>
    <dbReference type="NCBI Taxonomy" id="1561998"/>
    <lineage>
        <taxon>Eukaryota</taxon>
        <taxon>Metazoa</taxon>
        <taxon>Ecdysozoa</taxon>
        <taxon>Nematoda</taxon>
        <taxon>Chromadorea</taxon>
        <taxon>Rhabditida</taxon>
        <taxon>Rhabditina</taxon>
        <taxon>Rhabditomorpha</taxon>
        <taxon>Rhabditoidea</taxon>
        <taxon>Rhabditidae</taxon>
        <taxon>Peloderinae</taxon>
        <taxon>Caenorhabditis</taxon>
    </lineage>
</organism>
<keyword evidence="6 10" id="KW-0812">Transmembrane</keyword>
<dbReference type="PANTHER" id="PTHR12413:SF2">
    <property type="entry name" value="DOLICHYL PYROPHOSPHATE GLC1MAN9GLCNAC2 ALPHA-1,3-GLUCOSYLTRANSFERASE-RELATED"/>
    <property type="match status" value="1"/>
</dbReference>
<evidence type="ECO:0000313" key="11">
    <source>
        <dbReference type="Proteomes" id="UP000095282"/>
    </source>
</evidence>
<evidence type="ECO:0000313" key="12">
    <source>
        <dbReference type="WBParaSite" id="Csp11.Scaffold629.g14843.t1"/>
    </source>
</evidence>
<accession>A0A1I7U4S4</accession>
<evidence type="ECO:0000256" key="3">
    <source>
        <dbReference type="ARBA" id="ARBA00008715"/>
    </source>
</evidence>
<keyword evidence="11" id="KW-1185">Reference proteome</keyword>
<dbReference type="eggNOG" id="KOG1920">
    <property type="taxonomic scope" value="Eukaryota"/>
</dbReference>
<dbReference type="eggNOG" id="KOG2576">
    <property type="taxonomic scope" value="Eukaryota"/>
</dbReference>
<dbReference type="GO" id="GO:0005789">
    <property type="term" value="C:endoplasmic reticulum membrane"/>
    <property type="evidence" value="ECO:0007669"/>
    <property type="project" value="UniProtKB-SubCell"/>
</dbReference>
<dbReference type="AlphaFoldDB" id="A0A1I7U4S4"/>
<keyword evidence="5 10" id="KW-0808">Transferase</keyword>
<sequence>MGEIQWILSVGSILIAFKCLLIPSYTSTDFEVHRNWMAITWNRPIGEWYLEETSQWTLDYPPFFAYFELVLAHFAHGLGFDECLEISKEPKMSPRILIFQRFSVIFTDFFYIFVCALYSFHSPRIVDRIPRKLRKNGREACFVLLASLQALLICDSIHFQYNSMLTAIFLLSLYFIDAGRMLIAALTFSILLNFKHIYVYYALGYVFFYLLNYFQFSSPGDVLGNVPKAITLATALLLPFIFSLFPFFHTSGISGLQSIAHRLFPVSRGLTHAFWAPNFWALYNFTDLFLYRILSLLKIGKFEPPTYTSGLVQSESQDDRIVFYERNGETRNSYVVKWPQNNQERRKIERIEWNPTGQILAMQTASGKASQLEFWHLSNYEFTRKCFWKFSEPPRWKWNPSDTQSIDILLSDGQFFSCLISPISSFSDSIRQNVVVATDELRMYSLCRRVVPPPMADYSIQCLSDVVAFTTSERNVHVITADWKILSFPQDTDGYQFNSDRASIDESLHSEITDGIVCGFVYDPPTESFILWIVHHGRHVVSRVGENFETLFEGDSVGWIGVNPDNRHVEVATNDGRFVDLNTKEELFRVDSFDTIQVHFTQVNHAPFLLNAPISSYFLDKNVVI</sequence>
<feature type="transmembrane region" description="Helical" evidence="10">
    <location>
        <begin position="198"/>
        <end position="217"/>
    </location>
</feature>
<keyword evidence="4 10" id="KW-0328">Glycosyltransferase</keyword>
<evidence type="ECO:0000256" key="2">
    <source>
        <dbReference type="ARBA" id="ARBA00004922"/>
    </source>
</evidence>
<evidence type="ECO:0000256" key="10">
    <source>
        <dbReference type="RuleBase" id="RU363110"/>
    </source>
</evidence>
<reference evidence="12" key="1">
    <citation type="submission" date="2016-11" db="UniProtKB">
        <authorList>
            <consortium name="WormBaseParasite"/>
        </authorList>
    </citation>
    <scope>IDENTIFICATION</scope>
</reference>